<dbReference type="CDD" id="cd01647">
    <property type="entry name" value="RT_LTR"/>
    <property type="match status" value="1"/>
</dbReference>
<gene>
    <name evidence="2" type="ORF">O181_091545</name>
</gene>
<evidence type="ECO:0000313" key="3">
    <source>
        <dbReference type="Proteomes" id="UP000765509"/>
    </source>
</evidence>
<keyword evidence="3" id="KW-1185">Reference proteome</keyword>
<protein>
    <recommendedName>
        <fullName evidence="1">Reverse transcriptase domain-containing protein</fullName>
    </recommendedName>
</protein>
<dbReference type="InterPro" id="IPR043128">
    <property type="entry name" value="Rev_trsase/Diguanyl_cyclase"/>
</dbReference>
<dbReference type="InterPro" id="IPR000477">
    <property type="entry name" value="RT_dom"/>
</dbReference>
<sequence>MGDAIREPSDDDQDPREEFVVEYQAKITLEIQDIQLEAGMPRDTANKNLCKNTQDAQTFLVTLTKVMAYIHGTSTKMTVCIDNAQYPLIIDSGAHFSIVARNYVDNHFPNWEKQLLPIKAKNFKSISGKMTSIGTIIKELIIPHRKGNIRFNPEIVVLDEANIHGFLLRTDYQRIYGIYMYNSKNRHITIGTNKEKKFSLYIYHISSQDLLEELLNAFREGQFSTNLTSIQKLSLLKMLRKNRPAFSIGEEPLGNIKGHDIEQYLDVKRPYPPMLRRPPYPTSLETRKIIEKHINELLYMDVIRKIGHNDIVEITTPVLITWHDGKSTLCGDFRALKNYTKADRYPIHRIPHALDKLAKAKYITKMDCMKGFHQNGIKPNSMKFLRIICHMGIYEYTRMPFGIKNAPTHFQRIMDTIFQEEIMEGWMVVYIDDSIIYSETWEDHVHYIDRVLRK</sequence>
<name>A0A9Q3IXZ5_9BASI</name>
<dbReference type="PANTHER" id="PTHR24559:SF454">
    <property type="entry name" value="RIBONUCLEASE H"/>
    <property type="match status" value="1"/>
</dbReference>
<evidence type="ECO:0000313" key="2">
    <source>
        <dbReference type="EMBL" id="MBW0551830.1"/>
    </source>
</evidence>
<dbReference type="Proteomes" id="UP000765509">
    <property type="component" value="Unassembled WGS sequence"/>
</dbReference>
<dbReference type="PANTHER" id="PTHR24559">
    <property type="entry name" value="TRANSPOSON TY3-I GAG-POL POLYPROTEIN"/>
    <property type="match status" value="1"/>
</dbReference>
<dbReference type="OrthoDB" id="2193921at2759"/>
<dbReference type="EMBL" id="AVOT02057786">
    <property type="protein sequence ID" value="MBW0551830.1"/>
    <property type="molecule type" value="Genomic_DNA"/>
</dbReference>
<dbReference type="Gene3D" id="3.30.70.270">
    <property type="match status" value="1"/>
</dbReference>
<dbReference type="InterPro" id="IPR053134">
    <property type="entry name" value="RNA-dir_DNA_polymerase"/>
</dbReference>
<organism evidence="2 3">
    <name type="scientific">Austropuccinia psidii MF-1</name>
    <dbReference type="NCBI Taxonomy" id="1389203"/>
    <lineage>
        <taxon>Eukaryota</taxon>
        <taxon>Fungi</taxon>
        <taxon>Dikarya</taxon>
        <taxon>Basidiomycota</taxon>
        <taxon>Pucciniomycotina</taxon>
        <taxon>Pucciniomycetes</taxon>
        <taxon>Pucciniales</taxon>
        <taxon>Sphaerophragmiaceae</taxon>
        <taxon>Austropuccinia</taxon>
    </lineage>
</organism>
<reference evidence="2" key="1">
    <citation type="submission" date="2021-03" db="EMBL/GenBank/DDBJ databases">
        <title>Draft genome sequence of rust myrtle Austropuccinia psidii MF-1, a brazilian biotype.</title>
        <authorList>
            <person name="Quecine M.C."/>
            <person name="Pachon D.M.R."/>
            <person name="Bonatelli M.L."/>
            <person name="Correr F.H."/>
            <person name="Franceschini L.M."/>
            <person name="Leite T.F."/>
            <person name="Margarido G.R.A."/>
            <person name="Almeida C.A."/>
            <person name="Ferrarezi J.A."/>
            <person name="Labate C.A."/>
        </authorList>
    </citation>
    <scope>NUCLEOTIDE SEQUENCE</scope>
    <source>
        <strain evidence="2">MF-1</strain>
    </source>
</reference>
<dbReference type="AlphaFoldDB" id="A0A9Q3IXZ5"/>
<dbReference type="Pfam" id="PF00078">
    <property type="entry name" value="RVT_1"/>
    <property type="match status" value="1"/>
</dbReference>
<dbReference type="Gene3D" id="3.10.10.10">
    <property type="entry name" value="HIV Type 1 Reverse Transcriptase, subunit A, domain 1"/>
    <property type="match status" value="1"/>
</dbReference>
<dbReference type="SUPFAM" id="SSF56672">
    <property type="entry name" value="DNA/RNA polymerases"/>
    <property type="match status" value="1"/>
</dbReference>
<feature type="domain" description="Reverse transcriptase" evidence="1">
    <location>
        <begin position="328"/>
        <end position="452"/>
    </location>
</feature>
<dbReference type="InterPro" id="IPR043502">
    <property type="entry name" value="DNA/RNA_pol_sf"/>
</dbReference>
<comment type="caution">
    <text evidence="2">The sequence shown here is derived from an EMBL/GenBank/DDBJ whole genome shotgun (WGS) entry which is preliminary data.</text>
</comment>
<evidence type="ECO:0000259" key="1">
    <source>
        <dbReference type="Pfam" id="PF00078"/>
    </source>
</evidence>
<accession>A0A9Q3IXZ5</accession>
<proteinExistence type="predicted"/>